<dbReference type="EMBL" id="WNKX01000040">
    <property type="protein sequence ID" value="MTW14311.1"/>
    <property type="molecule type" value="Genomic_DNA"/>
</dbReference>
<comment type="caution">
    <text evidence="2">The sequence shown here is derived from an EMBL/GenBank/DDBJ whole genome shotgun (WGS) entry which is preliminary data.</text>
</comment>
<dbReference type="OrthoDB" id="470139at2"/>
<evidence type="ECO:0000259" key="1">
    <source>
        <dbReference type="Pfam" id="PF06527"/>
    </source>
</evidence>
<evidence type="ECO:0000313" key="2">
    <source>
        <dbReference type="EMBL" id="MTW14311.1"/>
    </source>
</evidence>
<feature type="domain" description="TniQ" evidence="1">
    <location>
        <begin position="6"/>
        <end position="143"/>
    </location>
</feature>
<keyword evidence="3" id="KW-1185">Reference proteome</keyword>
<proteinExistence type="predicted"/>
<reference evidence="2 3" key="1">
    <citation type="submission" date="2019-11" db="EMBL/GenBank/DDBJ databases">
        <title>Type strains purchased from KCTC, JCM and DSMZ.</title>
        <authorList>
            <person name="Lu H."/>
        </authorList>
    </citation>
    <scope>NUCLEOTIDE SEQUENCE [LARGE SCALE GENOMIC DNA]</scope>
    <source>
        <strain evidence="2 3">JCM 31587</strain>
    </source>
</reference>
<gene>
    <name evidence="2" type="ORF">GM658_27215</name>
</gene>
<dbReference type="AlphaFoldDB" id="A0A6L6QQD3"/>
<accession>A0A6L6QQD3</accession>
<sequence length="295" mass="33230">MNIHIPRPESDELDLGFLGRIRRLNDFKDQAETIAALGESLDPTTDPRASHVVPLARSLNMSLGQFARQHTLDSYHNAYTSEAVSHTDTATQSLYVWYGRRGPIIEANFCPDCVHKDETELGFSYWRRRHQLPGVTWCVQHMSALKTASRVHPYNDSPFLLSHSVIRPPYPTEISDFVRQSRVGTKYAEISLQLLERQSSEPLDRVTQTIREGLTTLGVHVGKSRSSRYRTLADLAAEVLPRPWLIQHFSPKGYSRGQDSFVGPLNKTVGYMGSSGVNHYVLAQAILAEYGLEPL</sequence>
<protein>
    <recommendedName>
        <fullName evidence="1">TniQ domain-containing protein</fullName>
    </recommendedName>
</protein>
<evidence type="ECO:0000313" key="3">
    <source>
        <dbReference type="Proteomes" id="UP000472320"/>
    </source>
</evidence>
<name>A0A6L6QQD3_9BURK</name>
<organism evidence="2 3">
    <name type="scientific">Massilia eburnea</name>
    <dbReference type="NCBI Taxonomy" id="1776165"/>
    <lineage>
        <taxon>Bacteria</taxon>
        <taxon>Pseudomonadati</taxon>
        <taxon>Pseudomonadota</taxon>
        <taxon>Betaproteobacteria</taxon>
        <taxon>Burkholderiales</taxon>
        <taxon>Oxalobacteraceae</taxon>
        <taxon>Telluria group</taxon>
        <taxon>Massilia</taxon>
    </lineage>
</organism>
<dbReference type="Proteomes" id="UP000472320">
    <property type="component" value="Unassembled WGS sequence"/>
</dbReference>
<dbReference type="InterPro" id="IPR009492">
    <property type="entry name" value="TniQ"/>
</dbReference>
<dbReference type="RefSeq" id="WP_155457254.1">
    <property type="nucleotide sequence ID" value="NZ_WNKX01000040.1"/>
</dbReference>
<dbReference type="Pfam" id="PF06527">
    <property type="entry name" value="TniQ"/>
    <property type="match status" value="1"/>
</dbReference>